<dbReference type="PROSITE" id="PS50053">
    <property type="entry name" value="UBIQUITIN_2"/>
    <property type="match status" value="1"/>
</dbReference>
<feature type="domain" description="SEP" evidence="14">
    <location>
        <begin position="235"/>
        <end position="299"/>
    </location>
</feature>
<dbReference type="GO" id="GO:0005856">
    <property type="term" value="C:cytoskeleton"/>
    <property type="evidence" value="ECO:0007669"/>
    <property type="project" value="UniProtKB-SubCell"/>
</dbReference>
<comment type="function">
    <text evidence="5">May be involved in the reorganization of actin cytoskeleton mediated by RND1, RND2 and RND3. Promotes RHOA activation mediated by GNA12 and GNA13.</text>
</comment>
<evidence type="ECO:0000256" key="3">
    <source>
        <dbReference type="ARBA" id="ARBA00023054"/>
    </source>
</evidence>
<evidence type="ECO:0000256" key="8">
    <source>
        <dbReference type="ARBA" id="ARBA00075811"/>
    </source>
</evidence>
<keyword evidence="4" id="KW-0206">Cytoskeleton</keyword>
<dbReference type="PANTHER" id="PTHR23333">
    <property type="entry name" value="UBX DOMAIN CONTAINING PROTEIN"/>
    <property type="match status" value="1"/>
</dbReference>
<feature type="region of interest" description="Disordered" evidence="11">
    <location>
        <begin position="1"/>
        <end position="27"/>
    </location>
</feature>
<dbReference type="GO" id="GO:0043130">
    <property type="term" value="F:ubiquitin binding"/>
    <property type="evidence" value="ECO:0007669"/>
    <property type="project" value="TreeGrafter"/>
</dbReference>
<comment type="subunit">
    <text evidence="6">Interacts with GNA12, GNA13, RND1, RND2 and RND3.</text>
</comment>
<dbReference type="SUPFAM" id="SSF102848">
    <property type="entry name" value="NSFL1 (p97 ATPase) cofactor p47, SEP domain"/>
    <property type="match status" value="1"/>
</dbReference>
<proteinExistence type="predicted"/>
<organism evidence="15 16">
    <name type="scientific">Pleurodeles waltl</name>
    <name type="common">Iberian ribbed newt</name>
    <dbReference type="NCBI Taxonomy" id="8319"/>
    <lineage>
        <taxon>Eukaryota</taxon>
        <taxon>Metazoa</taxon>
        <taxon>Chordata</taxon>
        <taxon>Craniata</taxon>
        <taxon>Vertebrata</taxon>
        <taxon>Euteleostomi</taxon>
        <taxon>Amphibia</taxon>
        <taxon>Batrachia</taxon>
        <taxon>Caudata</taxon>
        <taxon>Salamandroidea</taxon>
        <taxon>Salamandridae</taxon>
        <taxon>Pleurodelinae</taxon>
        <taxon>Pleurodeles</taxon>
    </lineage>
</organism>
<evidence type="ECO:0000313" key="15">
    <source>
        <dbReference type="EMBL" id="KAJ1176226.1"/>
    </source>
</evidence>
<dbReference type="InterPro" id="IPR000626">
    <property type="entry name" value="Ubiquitin-like_dom"/>
</dbReference>
<dbReference type="PANTHER" id="PTHR23333:SF4">
    <property type="entry name" value="UBX DOMAIN-CONTAINING PROTEIN 11"/>
    <property type="match status" value="1"/>
</dbReference>
<dbReference type="EMBL" id="JANPWB010000006">
    <property type="protein sequence ID" value="KAJ1176226.1"/>
    <property type="molecule type" value="Genomic_DNA"/>
</dbReference>
<evidence type="ECO:0000259" key="14">
    <source>
        <dbReference type="PROSITE" id="PS51399"/>
    </source>
</evidence>
<evidence type="ECO:0000259" key="12">
    <source>
        <dbReference type="PROSITE" id="PS50033"/>
    </source>
</evidence>
<dbReference type="CDD" id="cd17077">
    <property type="entry name" value="UBX_UBXN11"/>
    <property type="match status" value="1"/>
</dbReference>
<evidence type="ECO:0000313" key="16">
    <source>
        <dbReference type="Proteomes" id="UP001066276"/>
    </source>
</evidence>
<dbReference type="PROSITE" id="PS50033">
    <property type="entry name" value="UBX"/>
    <property type="match status" value="1"/>
</dbReference>
<dbReference type="Proteomes" id="UP001066276">
    <property type="component" value="Chromosome 3_2"/>
</dbReference>
<keyword evidence="16" id="KW-1185">Reference proteome</keyword>
<dbReference type="Pfam" id="PF08059">
    <property type="entry name" value="SEP"/>
    <property type="match status" value="1"/>
</dbReference>
<dbReference type="Pfam" id="PF00789">
    <property type="entry name" value="UBX"/>
    <property type="match status" value="1"/>
</dbReference>
<evidence type="ECO:0000256" key="4">
    <source>
        <dbReference type="ARBA" id="ARBA00023212"/>
    </source>
</evidence>
<reference evidence="15" key="1">
    <citation type="journal article" date="2022" name="bioRxiv">
        <title>Sequencing and chromosome-scale assembly of the giantPleurodeles waltlgenome.</title>
        <authorList>
            <person name="Brown T."/>
            <person name="Elewa A."/>
            <person name="Iarovenko S."/>
            <person name="Subramanian E."/>
            <person name="Araus A.J."/>
            <person name="Petzold A."/>
            <person name="Susuki M."/>
            <person name="Suzuki K.-i.T."/>
            <person name="Hayashi T."/>
            <person name="Toyoda A."/>
            <person name="Oliveira C."/>
            <person name="Osipova E."/>
            <person name="Leigh N.D."/>
            <person name="Simon A."/>
            <person name="Yun M.H."/>
        </authorList>
    </citation>
    <scope>NUCLEOTIDE SEQUENCE</scope>
    <source>
        <strain evidence="15">20211129_DDA</strain>
        <tissue evidence="15">Liver</tissue>
    </source>
</reference>
<name>A0AAV7TIX5_PLEWA</name>
<dbReference type="Gene3D" id="3.10.20.90">
    <property type="entry name" value="Phosphatidylinositol 3-kinase Catalytic Subunit, Chain A, domain 1"/>
    <property type="match status" value="1"/>
</dbReference>
<dbReference type="FunFam" id="3.30.420.210:FF:000003">
    <property type="entry name" value="UBX domain protein 11"/>
    <property type="match status" value="1"/>
</dbReference>
<dbReference type="Gene3D" id="3.30.420.210">
    <property type="entry name" value="SEP domain"/>
    <property type="match status" value="1"/>
</dbReference>
<evidence type="ECO:0000256" key="7">
    <source>
        <dbReference type="ARBA" id="ARBA00073759"/>
    </source>
</evidence>
<gene>
    <name evidence="15" type="ORF">NDU88_001509</name>
</gene>
<dbReference type="InterPro" id="IPR001012">
    <property type="entry name" value="UBX_dom"/>
</dbReference>
<evidence type="ECO:0000256" key="2">
    <source>
        <dbReference type="ARBA" id="ARBA00022490"/>
    </source>
</evidence>
<dbReference type="InterPro" id="IPR012989">
    <property type="entry name" value="SEP_domain"/>
</dbReference>
<feature type="coiled-coil region" evidence="10">
    <location>
        <begin position="94"/>
        <end position="128"/>
    </location>
</feature>
<evidence type="ECO:0000256" key="9">
    <source>
        <dbReference type="ARBA" id="ARBA00081109"/>
    </source>
</evidence>
<protein>
    <recommendedName>
        <fullName evidence="7">UBX domain-containing protein 11</fullName>
    </recommendedName>
    <alternativeName>
        <fullName evidence="9">Socius</fullName>
    </alternativeName>
    <alternativeName>
        <fullName evidence="8">UBX domain-containing protein 5</fullName>
    </alternativeName>
</protein>
<accession>A0AAV7TIX5</accession>
<evidence type="ECO:0000259" key="13">
    <source>
        <dbReference type="PROSITE" id="PS50053"/>
    </source>
</evidence>
<dbReference type="PROSITE" id="PS51399">
    <property type="entry name" value="SEP"/>
    <property type="match status" value="1"/>
</dbReference>
<dbReference type="InterPro" id="IPR036241">
    <property type="entry name" value="NSFL1C_SEP_dom_sf"/>
</dbReference>
<dbReference type="SUPFAM" id="SSF54236">
    <property type="entry name" value="Ubiquitin-like"/>
    <property type="match status" value="1"/>
</dbReference>
<evidence type="ECO:0000256" key="1">
    <source>
        <dbReference type="ARBA" id="ARBA00004245"/>
    </source>
</evidence>
<comment type="caution">
    <text evidence="15">The sequence shown here is derived from an EMBL/GenBank/DDBJ whole genome shotgun (WGS) entry which is preliminary data.</text>
</comment>
<keyword evidence="3 10" id="KW-0175">Coiled coil</keyword>
<evidence type="ECO:0000256" key="5">
    <source>
        <dbReference type="ARBA" id="ARBA00059434"/>
    </source>
</evidence>
<evidence type="ECO:0000256" key="11">
    <source>
        <dbReference type="SAM" id="MobiDB-lite"/>
    </source>
</evidence>
<evidence type="ECO:0000256" key="6">
    <source>
        <dbReference type="ARBA" id="ARBA00062345"/>
    </source>
</evidence>
<sequence>MSSPGASLGRVRRAPLPGLPNPGKRAVPFKPDTYTEDEALLLNDILPARLKVSTGTASTTHDNATKRIVPVSAPNDLELMATMMHKLGLLEQRVKSQAQEIHQKDRTIATLEEKIKILKKQAKEGSSEPSRVEQLEKQCLELQNRVWEMEGFLNDYGLVWVGDKEKSDGEVSKHEITEHEVVELQGLWKPGDSTPSSFVMKFDVVLENIKDLNALAGEGESRIEHTDGGARLRQPDPIPLTLYQNGIVMFGGPFRSYEERSTQRCLQDIMDGYFPSELQARFPDGIPFQVTDRRNVTFRETHRWESFPGQGQVVGGSLPAGDSTLETSEIPGYKLSLDQFLNKLPRAVVKGGQVLDIRGAVQDHLQGSNGTKKSSVILVDTPALTALQERLKVEEQNRPPTAPNLTTLRVKSERGDQTYIVKMLFTETIADLRIYLDAHRQPGASSYDIISTFPQHVYSDGARTLQECGLIPNATLLLQTKKA</sequence>
<comment type="subcellular location">
    <subcellularLocation>
        <location evidence="1">Cytoplasm</location>
        <location evidence="1">Cytoskeleton</location>
    </subcellularLocation>
</comment>
<dbReference type="AlphaFoldDB" id="A0AAV7TIX5"/>
<dbReference type="GO" id="GO:0043161">
    <property type="term" value="P:proteasome-mediated ubiquitin-dependent protein catabolic process"/>
    <property type="evidence" value="ECO:0007669"/>
    <property type="project" value="TreeGrafter"/>
</dbReference>
<feature type="domain" description="Ubiquitin-like" evidence="13">
    <location>
        <begin position="406"/>
        <end position="483"/>
    </location>
</feature>
<evidence type="ECO:0000256" key="10">
    <source>
        <dbReference type="SAM" id="Coils"/>
    </source>
</evidence>
<keyword evidence="2" id="KW-0963">Cytoplasm</keyword>
<dbReference type="InterPro" id="IPR029071">
    <property type="entry name" value="Ubiquitin-like_domsf"/>
</dbReference>
<feature type="domain" description="UBX" evidence="12">
    <location>
        <begin position="401"/>
        <end position="478"/>
    </location>
</feature>